<dbReference type="PANTHER" id="PTHR35204">
    <property type="entry name" value="YALI0A21131P"/>
    <property type="match status" value="1"/>
</dbReference>
<proteinExistence type="predicted"/>
<feature type="region of interest" description="Disordered" evidence="1">
    <location>
        <begin position="90"/>
        <end position="116"/>
    </location>
</feature>
<dbReference type="AlphaFoldDB" id="A0A1L9TET0"/>
<accession>A0A1L9TET0</accession>
<dbReference type="PANTHER" id="PTHR35204:SF1">
    <property type="entry name" value="ENTEROTOXIN"/>
    <property type="match status" value="1"/>
</dbReference>
<evidence type="ECO:0000313" key="3">
    <source>
        <dbReference type="EMBL" id="OJJ57932.1"/>
    </source>
</evidence>
<dbReference type="EMBL" id="KV878587">
    <property type="protein sequence ID" value="OJJ57932.1"/>
    <property type="molecule type" value="Genomic_DNA"/>
</dbReference>
<dbReference type="OrthoDB" id="10261782at2759"/>
<feature type="signal peptide" evidence="2">
    <location>
        <begin position="1"/>
        <end position="17"/>
    </location>
</feature>
<dbReference type="VEuPathDB" id="FungiDB:ASPSYDRAFT_1178408"/>
<dbReference type="GeneID" id="63756402"/>
<protein>
    <submittedName>
        <fullName evidence="3">Uncharacterized protein</fullName>
    </submittedName>
</protein>
<keyword evidence="2" id="KW-0732">Signal</keyword>
<dbReference type="Proteomes" id="UP000184356">
    <property type="component" value="Unassembled WGS sequence"/>
</dbReference>
<evidence type="ECO:0000313" key="4">
    <source>
        <dbReference type="Proteomes" id="UP000184356"/>
    </source>
</evidence>
<sequence length="473" mass="52673">MKLPAIPLLLATTIVTATQDHLQNANHIFNAIHASMRQFGSSLHHNGMSFFLASVPQGIQLYHGSPSPDLLKEVGWMAFEPEHAMVFAQPARGRRSRGIKTSPDQSEQVPLAASEQTAENRSGYLHSYRTAKDLRLLYIDGTSAGKSRVGTLDSQDRILFNDTISPGGVGMEEVRARTVCHIAKNTWQGRIDGVIRMAAGFEIILCDPEVNLVPVRVMPVKDGKGKPRQKPAELMRAVMSRFNGIGGERVRLIYDHFVTAYTHPLDLFPLEDNKGPRLQHLSTESLEPLRDNLTDLVMEHDVNAGTVNWQAIADLVADKYAPLLRGLIGKDKPRHHQKKKINPSVAITTIMAPFDGPDIDESVLLCASQFVSTPDGDSPLAHQAVYTVSHRICSTLLELRDETDKEVVHSAIRELMVYLDWTAWKECRGCKDTEFCAVPVWPQGSQEDHDTPKCQRFTKAYQAGGDYWGPVWD</sequence>
<organism evidence="3 4">
    <name type="scientific">Aspergillus sydowii CBS 593.65</name>
    <dbReference type="NCBI Taxonomy" id="1036612"/>
    <lineage>
        <taxon>Eukaryota</taxon>
        <taxon>Fungi</taxon>
        <taxon>Dikarya</taxon>
        <taxon>Ascomycota</taxon>
        <taxon>Pezizomycotina</taxon>
        <taxon>Eurotiomycetes</taxon>
        <taxon>Eurotiomycetidae</taxon>
        <taxon>Eurotiales</taxon>
        <taxon>Aspergillaceae</taxon>
        <taxon>Aspergillus</taxon>
        <taxon>Aspergillus subgen. Nidulantes</taxon>
    </lineage>
</organism>
<feature type="chain" id="PRO_5009887637" evidence="2">
    <location>
        <begin position="18"/>
        <end position="473"/>
    </location>
</feature>
<dbReference type="InterPro" id="IPR038921">
    <property type="entry name" value="YOR389W-like"/>
</dbReference>
<reference evidence="4" key="1">
    <citation type="journal article" date="2017" name="Genome Biol.">
        <title>Comparative genomics reveals high biological diversity and specific adaptations in the industrially and medically important fungal genus Aspergillus.</title>
        <authorList>
            <person name="de Vries R.P."/>
            <person name="Riley R."/>
            <person name="Wiebenga A."/>
            <person name="Aguilar-Osorio G."/>
            <person name="Amillis S."/>
            <person name="Uchima C.A."/>
            <person name="Anderluh G."/>
            <person name="Asadollahi M."/>
            <person name="Askin M."/>
            <person name="Barry K."/>
            <person name="Battaglia E."/>
            <person name="Bayram O."/>
            <person name="Benocci T."/>
            <person name="Braus-Stromeyer S.A."/>
            <person name="Caldana C."/>
            <person name="Canovas D."/>
            <person name="Cerqueira G.C."/>
            <person name="Chen F."/>
            <person name="Chen W."/>
            <person name="Choi C."/>
            <person name="Clum A."/>
            <person name="Dos Santos R.A."/>
            <person name="Damasio A.R."/>
            <person name="Diallinas G."/>
            <person name="Emri T."/>
            <person name="Fekete E."/>
            <person name="Flipphi M."/>
            <person name="Freyberg S."/>
            <person name="Gallo A."/>
            <person name="Gournas C."/>
            <person name="Habgood R."/>
            <person name="Hainaut M."/>
            <person name="Harispe M.L."/>
            <person name="Henrissat B."/>
            <person name="Hilden K.S."/>
            <person name="Hope R."/>
            <person name="Hossain A."/>
            <person name="Karabika E."/>
            <person name="Karaffa L."/>
            <person name="Karanyi Z."/>
            <person name="Krasevec N."/>
            <person name="Kuo A."/>
            <person name="Kusch H."/>
            <person name="LaButti K."/>
            <person name="Lagendijk E.L."/>
            <person name="Lapidus A."/>
            <person name="Levasseur A."/>
            <person name="Lindquist E."/>
            <person name="Lipzen A."/>
            <person name="Logrieco A.F."/>
            <person name="MacCabe A."/>
            <person name="Maekelae M.R."/>
            <person name="Malavazi I."/>
            <person name="Melin P."/>
            <person name="Meyer V."/>
            <person name="Mielnichuk N."/>
            <person name="Miskei M."/>
            <person name="Molnar A.P."/>
            <person name="Mule G."/>
            <person name="Ngan C.Y."/>
            <person name="Orejas M."/>
            <person name="Orosz E."/>
            <person name="Ouedraogo J.P."/>
            <person name="Overkamp K.M."/>
            <person name="Park H.-S."/>
            <person name="Perrone G."/>
            <person name="Piumi F."/>
            <person name="Punt P.J."/>
            <person name="Ram A.F."/>
            <person name="Ramon A."/>
            <person name="Rauscher S."/>
            <person name="Record E."/>
            <person name="Riano-Pachon D.M."/>
            <person name="Robert V."/>
            <person name="Roehrig J."/>
            <person name="Ruller R."/>
            <person name="Salamov A."/>
            <person name="Salih N.S."/>
            <person name="Samson R.A."/>
            <person name="Sandor E."/>
            <person name="Sanguinetti M."/>
            <person name="Schuetze T."/>
            <person name="Sepcic K."/>
            <person name="Shelest E."/>
            <person name="Sherlock G."/>
            <person name="Sophianopoulou V."/>
            <person name="Squina F.M."/>
            <person name="Sun H."/>
            <person name="Susca A."/>
            <person name="Todd R.B."/>
            <person name="Tsang A."/>
            <person name="Unkles S.E."/>
            <person name="van de Wiele N."/>
            <person name="van Rossen-Uffink D."/>
            <person name="Oliveira J.V."/>
            <person name="Vesth T.C."/>
            <person name="Visser J."/>
            <person name="Yu J.-H."/>
            <person name="Zhou M."/>
            <person name="Andersen M.R."/>
            <person name="Archer D.B."/>
            <person name="Baker S.E."/>
            <person name="Benoit I."/>
            <person name="Brakhage A.A."/>
            <person name="Braus G.H."/>
            <person name="Fischer R."/>
            <person name="Frisvad J.C."/>
            <person name="Goldman G.H."/>
            <person name="Houbraken J."/>
            <person name="Oakley B."/>
            <person name="Pocsi I."/>
            <person name="Scazzocchio C."/>
            <person name="Seiboth B."/>
            <person name="vanKuyk P.A."/>
            <person name="Wortman J."/>
            <person name="Dyer P.S."/>
            <person name="Grigoriev I.V."/>
        </authorList>
    </citation>
    <scope>NUCLEOTIDE SEQUENCE [LARGE SCALE GENOMIC DNA]</scope>
    <source>
        <strain evidence="4">CBS 593.65</strain>
    </source>
</reference>
<evidence type="ECO:0000256" key="2">
    <source>
        <dbReference type="SAM" id="SignalP"/>
    </source>
</evidence>
<dbReference type="RefSeq" id="XP_040701738.1">
    <property type="nucleotide sequence ID" value="XM_040840329.1"/>
</dbReference>
<dbReference type="STRING" id="1036612.A0A1L9TET0"/>
<keyword evidence="4" id="KW-1185">Reference proteome</keyword>
<gene>
    <name evidence="3" type="ORF">ASPSYDRAFT_1178408</name>
</gene>
<feature type="compositionally biased region" description="Polar residues" evidence="1">
    <location>
        <begin position="102"/>
        <end position="116"/>
    </location>
</feature>
<evidence type="ECO:0000256" key="1">
    <source>
        <dbReference type="SAM" id="MobiDB-lite"/>
    </source>
</evidence>
<name>A0A1L9TET0_9EURO</name>